<evidence type="ECO:0000256" key="2">
    <source>
        <dbReference type="SAM" id="Phobius"/>
    </source>
</evidence>
<feature type="coiled-coil region" evidence="1">
    <location>
        <begin position="43"/>
        <end position="77"/>
    </location>
</feature>
<name>A0ABM5MU35_RICCA</name>
<accession>A0ABM5MU35</accession>
<organism evidence="3 4">
    <name type="scientific">Rickettsia canadensis str. CA410</name>
    <dbReference type="NCBI Taxonomy" id="1105107"/>
    <lineage>
        <taxon>Bacteria</taxon>
        <taxon>Pseudomonadati</taxon>
        <taxon>Pseudomonadota</taxon>
        <taxon>Alphaproteobacteria</taxon>
        <taxon>Rickettsiales</taxon>
        <taxon>Rickettsiaceae</taxon>
        <taxon>Rickettsieae</taxon>
        <taxon>Rickettsia</taxon>
        <taxon>belli group</taxon>
    </lineage>
</organism>
<keyword evidence="2" id="KW-0472">Membrane</keyword>
<sequence length="111" mass="12855">MMLMNLIHLNNNSKKIILNIFLALLLGYFVFHCIYGNKGIIAYLKVNRQLEKAYDELKGLRAERVELEHNVKLLRTESLNKDMLEEQAKKVLGVAAPNEQVFTTKDIPNQR</sequence>
<keyword evidence="2" id="KW-0812">Transmembrane</keyword>
<dbReference type="RefSeq" id="WP_012148779.1">
    <property type="nucleotide sequence ID" value="NC_016929.1"/>
</dbReference>
<gene>
    <name evidence="3" type="ORF">RCA_02935</name>
</gene>
<dbReference type="InterPro" id="IPR007060">
    <property type="entry name" value="FtsL/DivIC"/>
</dbReference>
<dbReference type="Proteomes" id="UP000007878">
    <property type="component" value="Chromosome"/>
</dbReference>
<keyword evidence="2" id="KW-1133">Transmembrane helix</keyword>
<evidence type="ECO:0000256" key="1">
    <source>
        <dbReference type="SAM" id="Coils"/>
    </source>
</evidence>
<reference evidence="4" key="1">
    <citation type="submission" date="2012-02" db="EMBL/GenBank/DDBJ databases">
        <title>Complete genome sequence of Rickettsia parkeri strain Portsmouth.</title>
        <authorList>
            <person name="Johnson S.L."/>
            <person name="Munk A.C."/>
            <person name="Han S."/>
            <person name="Bruce D.C."/>
            <person name="Dasch G.A."/>
        </authorList>
    </citation>
    <scope>NUCLEOTIDE SEQUENCE [LARGE SCALE GENOMIC DNA]</scope>
    <source>
        <strain evidence="4">CA410</strain>
    </source>
</reference>
<proteinExistence type="predicted"/>
<dbReference type="Pfam" id="PF04977">
    <property type="entry name" value="DivIC"/>
    <property type="match status" value="1"/>
</dbReference>
<evidence type="ECO:0000313" key="3">
    <source>
        <dbReference type="EMBL" id="AFB21154.1"/>
    </source>
</evidence>
<feature type="transmembrane region" description="Helical" evidence="2">
    <location>
        <begin position="16"/>
        <end position="35"/>
    </location>
</feature>
<keyword evidence="4" id="KW-1185">Reference proteome</keyword>
<keyword evidence="1" id="KW-0175">Coiled coil</keyword>
<evidence type="ECO:0000313" key="4">
    <source>
        <dbReference type="Proteomes" id="UP000007878"/>
    </source>
</evidence>
<protein>
    <submittedName>
        <fullName evidence="3">Septum formation initiator</fullName>
    </submittedName>
</protein>
<dbReference type="EMBL" id="CP003304">
    <property type="protein sequence ID" value="AFB21154.1"/>
    <property type="molecule type" value="Genomic_DNA"/>
</dbReference>